<dbReference type="OrthoDB" id="3541595at2"/>
<feature type="transmembrane region" description="Helical" evidence="2">
    <location>
        <begin position="92"/>
        <end position="114"/>
    </location>
</feature>
<gene>
    <name evidence="3" type="ORF">SAMN05421874_105300</name>
</gene>
<evidence type="ECO:0000313" key="3">
    <source>
        <dbReference type="EMBL" id="SDK14827.1"/>
    </source>
</evidence>
<evidence type="ECO:0000313" key="4">
    <source>
        <dbReference type="Proteomes" id="UP000198683"/>
    </source>
</evidence>
<keyword evidence="2" id="KW-0812">Transmembrane</keyword>
<dbReference type="RefSeq" id="WP_090762810.1">
    <property type="nucleotide sequence ID" value="NZ_FNFB01000005.1"/>
</dbReference>
<feature type="compositionally biased region" description="Basic and acidic residues" evidence="1">
    <location>
        <begin position="1"/>
        <end position="18"/>
    </location>
</feature>
<reference evidence="3 4" key="1">
    <citation type="submission" date="2016-10" db="EMBL/GenBank/DDBJ databases">
        <authorList>
            <person name="de Groot N.N."/>
        </authorList>
    </citation>
    <scope>NUCLEOTIDE SEQUENCE [LARGE SCALE GENOMIC DNA]</scope>
    <source>
        <strain evidence="3 4">CGMCC 4.5681</strain>
    </source>
</reference>
<accession>A0A1G8ZIF1</accession>
<feature type="region of interest" description="Disordered" evidence="1">
    <location>
        <begin position="1"/>
        <end position="77"/>
    </location>
</feature>
<dbReference type="STRING" id="683260.SAMN05421874_105300"/>
<evidence type="ECO:0000256" key="2">
    <source>
        <dbReference type="SAM" id="Phobius"/>
    </source>
</evidence>
<evidence type="ECO:0000256" key="1">
    <source>
        <dbReference type="SAM" id="MobiDB-lite"/>
    </source>
</evidence>
<dbReference type="EMBL" id="FNFB01000005">
    <property type="protein sequence ID" value="SDK14827.1"/>
    <property type="molecule type" value="Genomic_DNA"/>
</dbReference>
<keyword evidence="2" id="KW-1133">Transmembrane helix</keyword>
<organism evidence="3 4">
    <name type="scientific">Nonomuraea maritima</name>
    <dbReference type="NCBI Taxonomy" id="683260"/>
    <lineage>
        <taxon>Bacteria</taxon>
        <taxon>Bacillati</taxon>
        <taxon>Actinomycetota</taxon>
        <taxon>Actinomycetes</taxon>
        <taxon>Streptosporangiales</taxon>
        <taxon>Streptosporangiaceae</taxon>
        <taxon>Nonomuraea</taxon>
    </lineage>
</organism>
<dbReference type="Proteomes" id="UP000198683">
    <property type="component" value="Unassembled WGS sequence"/>
</dbReference>
<keyword evidence="2" id="KW-0472">Membrane</keyword>
<keyword evidence="4" id="KW-1185">Reference proteome</keyword>
<dbReference type="AlphaFoldDB" id="A0A1G8ZIF1"/>
<sequence>MADHDRHAGSRGEEEAPRDPTSAPDPGHRPDTFPALKYGEQADHPYAFIPPGIPPAIQTGISPGIALDSPPADAVDRPPGLRDWLGRRKTQVAGAGALGLVVGALLGGITVSALSDLTPSPDDIVVREEGSVLPPDMRGECYQEDGALYCVLPPPDPDPTWAG</sequence>
<protein>
    <submittedName>
        <fullName evidence="3">Uncharacterized protein</fullName>
    </submittedName>
</protein>
<proteinExistence type="predicted"/>
<name>A0A1G8ZIF1_9ACTN</name>